<evidence type="ECO:0000256" key="1">
    <source>
        <dbReference type="ARBA" id="ARBA00022723"/>
    </source>
</evidence>
<dbReference type="InterPro" id="IPR002893">
    <property type="entry name" value="Znf_MYND"/>
</dbReference>
<evidence type="ECO:0000259" key="4">
    <source>
        <dbReference type="Pfam" id="PF01753"/>
    </source>
</evidence>
<name>A0A183HYC3_9BILA</name>
<dbReference type="SUPFAM" id="SSF144232">
    <property type="entry name" value="HIT/MYND zinc finger-like"/>
    <property type="match status" value="1"/>
</dbReference>
<evidence type="ECO:0000313" key="6">
    <source>
        <dbReference type="Proteomes" id="UP000267606"/>
    </source>
</evidence>
<feature type="domain" description="MYND-type" evidence="4">
    <location>
        <begin position="60"/>
        <end position="91"/>
    </location>
</feature>
<dbReference type="EMBL" id="UZAJ01039853">
    <property type="protein sequence ID" value="VDP11426.1"/>
    <property type="molecule type" value="Genomic_DNA"/>
</dbReference>
<dbReference type="Pfam" id="PF01753">
    <property type="entry name" value="zf-MYND"/>
    <property type="match status" value="1"/>
</dbReference>
<evidence type="ECO:0000313" key="7">
    <source>
        <dbReference type="WBParaSite" id="OFLC_0001248601-mRNA-1"/>
    </source>
</evidence>
<dbReference type="AlphaFoldDB" id="A0A183HYC3"/>
<dbReference type="Proteomes" id="UP000267606">
    <property type="component" value="Unassembled WGS sequence"/>
</dbReference>
<accession>A0A183HYC3</accession>
<reference evidence="5 6" key="2">
    <citation type="submission" date="2018-11" db="EMBL/GenBank/DDBJ databases">
        <authorList>
            <consortium name="Pathogen Informatics"/>
        </authorList>
    </citation>
    <scope>NUCLEOTIDE SEQUENCE [LARGE SCALE GENOMIC DNA]</scope>
</reference>
<evidence type="ECO:0000256" key="2">
    <source>
        <dbReference type="ARBA" id="ARBA00022771"/>
    </source>
</evidence>
<evidence type="ECO:0000313" key="5">
    <source>
        <dbReference type="EMBL" id="VDP11426.1"/>
    </source>
</evidence>
<keyword evidence="6" id="KW-1185">Reference proteome</keyword>
<organism evidence="7">
    <name type="scientific">Onchocerca flexuosa</name>
    <dbReference type="NCBI Taxonomy" id="387005"/>
    <lineage>
        <taxon>Eukaryota</taxon>
        <taxon>Metazoa</taxon>
        <taxon>Ecdysozoa</taxon>
        <taxon>Nematoda</taxon>
        <taxon>Chromadorea</taxon>
        <taxon>Rhabditida</taxon>
        <taxon>Spirurina</taxon>
        <taxon>Spiruromorpha</taxon>
        <taxon>Filarioidea</taxon>
        <taxon>Onchocercidae</taxon>
        <taxon>Onchocerca</taxon>
    </lineage>
</organism>
<sequence>MLLLRGVERSKKSEVIVVGNCEGGREQISIDKEDIASSDLGVSICSLRMIYSRGTAGRKCAVCGARNSVDGGALSKCKQCSMTVYCGEEHRIRELFLNEQFKNSDDYGE</sequence>
<dbReference type="GO" id="GO:0008270">
    <property type="term" value="F:zinc ion binding"/>
    <property type="evidence" value="ECO:0007669"/>
    <property type="project" value="UniProtKB-KW"/>
</dbReference>
<proteinExistence type="predicted"/>
<gene>
    <name evidence="5" type="ORF">OFLC_LOCUS12485</name>
</gene>
<evidence type="ECO:0000256" key="3">
    <source>
        <dbReference type="ARBA" id="ARBA00022833"/>
    </source>
</evidence>
<keyword evidence="1" id="KW-0479">Metal-binding</keyword>
<reference evidence="7" key="1">
    <citation type="submission" date="2016-06" db="UniProtKB">
        <authorList>
            <consortium name="WormBaseParasite"/>
        </authorList>
    </citation>
    <scope>IDENTIFICATION</scope>
</reference>
<keyword evidence="3" id="KW-0862">Zinc</keyword>
<dbReference type="WBParaSite" id="OFLC_0001248601-mRNA-1">
    <property type="protein sequence ID" value="OFLC_0001248601-mRNA-1"/>
    <property type="gene ID" value="OFLC_0001248601"/>
</dbReference>
<keyword evidence="2" id="KW-0863">Zinc-finger</keyword>
<protein>
    <submittedName>
        <fullName evidence="7">MYND-type domain-containing protein</fullName>
    </submittedName>
</protein>